<feature type="domain" description="CHAT" evidence="1">
    <location>
        <begin position="898"/>
        <end position="1136"/>
    </location>
</feature>
<evidence type="ECO:0000313" key="3">
    <source>
        <dbReference type="Proteomes" id="UP000807306"/>
    </source>
</evidence>
<proteinExistence type="predicted"/>
<name>A0A9P6EEK6_9AGAR</name>
<dbReference type="Gene3D" id="1.25.40.10">
    <property type="entry name" value="Tetratricopeptide repeat domain"/>
    <property type="match status" value="3"/>
</dbReference>
<sequence length="1187" mass="132540">MDRLLFMDSKEDGRIVIAALEKILPTVPDDYEALPKWLILYGINIMQLRDEGNVEDICKAIVAQEKAVRLADDSKPSKPLWLKNLGDVYAASFLQTGSEGHLERSIELFQKASDLGGDAIPDIYTLLDSFGSALLQRFLIKEDLQDLNDGITHQRKAVVLSPPGFSETAGYHRKFGLLLKHRFDRKQSIEDLSEAILAFQNARQLNPPQYQSNLPIILSELGPCLRERFKISGNLQDIDEAIINLQGAVAMVPKSHSSVPNNVTELAFCLSLRFYRLGNLQDINQAIALQRRILQVASVQGSLRAGWLSNLGLFLSRRFERTADLTDITEAIHEQRKAVAMTSEGDHNLSVYLANLGRSYGCRYDQVGDISDISEAIVILQKAIDLPLGEKAICYNNLANAFRSRYEQTGEISDIQEAISAQQRAVEGLGEHDIYLPGWMFNLGHFLYRKRTLHIISKDHAIYPRQLQSLGSTLMTRFQLLKDVNDINEAISLQQQSIELLPDHHPQSHQFLGNLGNSYNSRFNELRDIDDIKKTVQVQRTALKLCPTGNLPELVTRFSALANALKIMSEVSGSKEDLDESIDISGKAIGLLPKGHIRLSTNRFTLALALRNRFRHHGANKADLVEATQNFRTVATSVGFSWLRFDAAEGWISGCWEGAAGDWEEACDCAIHLLSLHAGMEQTVEGRHRRLQETSRMVAPIVATAIAYGESSRALEWLEEGRCIVWNQINQLRTPLDELRAKHPGVAEQFHKVRRALDSASGVQVNVGMAPTMTQKFASQDQITLHVRLAKEWERLLGEIRALPDFQDFLQPKKVAYLMSNIPQDGIVVIINSHTTPCSALALVAGADEPITIELPQMDYKRLKRKLEGFLFAQNVRSRGDHRAVRRVKLSDSNALRDVLRSLWTNVTKPIFDALAFGDPPVQPKRLWWCVMGALSFLPVHAAGIYEPHGRSVSDYVVSSYIPSLGVLIEKAKAKHRSSPQVMLVSQPNTPGLDPIPGTAKEVENIRRRLQESGFHLLGLHGKEAVASRVREAMRGAGWVHLACHAFQDARNPLDSGFYLEDARITLSDIMKESIECADFAYLSACQTSTGAEELSEEAAHLAAGMLAAGYRSVVATMWSIQDKFAEEIADNFYKFILETDDKRVVGHLSSGKAPYALHWATKKIRETYGNSDIALLACIPYVHFGY</sequence>
<dbReference type="EMBL" id="MU157859">
    <property type="protein sequence ID" value="KAF9527661.1"/>
    <property type="molecule type" value="Genomic_DNA"/>
</dbReference>
<evidence type="ECO:0000259" key="1">
    <source>
        <dbReference type="Pfam" id="PF12770"/>
    </source>
</evidence>
<dbReference type="PANTHER" id="PTHR19959:SF119">
    <property type="entry name" value="FUNGAL LIPASE-LIKE DOMAIN-CONTAINING PROTEIN"/>
    <property type="match status" value="1"/>
</dbReference>
<dbReference type="OrthoDB" id="9991317at2759"/>
<dbReference type="InterPro" id="IPR011990">
    <property type="entry name" value="TPR-like_helical_dom_sf"/>
</dbReference>
<dbReference type="Pfam" id="PF12770">
    <property type="entry name" value="CHAT"/>
    <property type="match status" value="1"/>
</dbReference>
<dbReference type="Proteomes" id="UP000807306">
    <property type="component" value="Unassembled WGS sequence"/>
</dbReference>
<protein>
    <submittedName>
        <fullName evidence="2">CHAT domain-containing protein</fullName>
    </submittedName>
</protein>
<reference evidence="2" key="1">
    <citation type="submission" date="2020-11" db="EMBL/GenBank/DDBJ databases">
        <authorList>
            <consortium name="DOE Joint Genome Institute"/>
            <person name="Ahrendt S."/>
            <person name="Riley R."/>
            <person name="Andreopoulos W."/>
            <person name="Labutti K."/>
            <person name="Pangilinan J."/>
            <person name="Ruiz-Duenas F.J."/>
            <person name="Barrasa J.M."/>
            <person name="Sanchez-Garcia M."/>
            <person name="Camarero S."/>
            <person name="Miyauchi S."/>
            <person name="Serrano A."/>
            <person name="Linde D."/>
            <person name="Babiker R."/>
            <person name="Drula E."/>
            <person name="Ayuso-Fernandez I."/>
            <person name="Pacheco R."/>
            <person name="Padilla G."/>
            <person name="Ferreira P."/>
            <person name="Barriuso J."/>
            <person name="Kellner H."/>
            <person name="Castanera R."/>
            <person name="Alfaro M."/>
            <person name="Ramirez L."/>
            <person name="Pisabarro A.G."/>
            <person name="Kuo A."/>
            <person name="Tritt A."/>
            <person name="Lipzen A."/>
            <person name="He G."/>
            <person name="Yan M."/>
            <person name="Ng V."/>
            <person name="Cullen D."/>
            <person name="Martin F."/>
            <person name="Rosso M.-N."/>
            <person name="Henrissat B."/>
            <person name="Hibbett D."/>
            <person name="Martinez A.T."/>
            <person name="Grigoriev I.V."/>
        </authorList>
    </citation>
    <scope>NUCLEOTIDE SEQUENCE</scope>
    <source>
        <strain evidence="2">CBS 506.95</strain>
    </source>
</reference>
<organism evidence="2 3">
    <name type="scientific">Crepidotus variabilis</name>
    <dbReference type="NCBI Taxonomy" id="179855"/>
    <lineage>
        <taxon>Eukaryota</taxon>
        <taxon>Fungi</taxon>
        <taxon>Dikarya</taxon>
        <taxon>Basidiomycota</taxon>
        <taxon>Agaricomycotina</taxon>
        <taxon>Agaricomycetes</taxon>
        <taxon>Agaricomycetidae</taxon>
        <taxon>Agaricales</taxon>
        <taxon>Agaricineae</taxon>
        <taxon>Crepidotaceae</taxon>
        <taxon>Crepidotus</taxon>
    </lineage>
</organism>
<dbReference type="PANTHER" id="PTHR19959">
    <property type="entry name" value="KINESIN LIGHT CHAIN"/>
    <property type="match status" value="1"/>
</dbReference>
<accession>A0A9P6EEK6</accession>
<dbReference type="InterPro" id="IPR024983">
    <property type="entry name" value="CHAT_dom"/>
</dbReference>
<dbReference type="SUPFAM" id="SSF81901">
    <property type="entry name" value="HCP-like"/>
    <property type="match status" value="2"/>
</dbReference>
<keyword evidence="3" id="KW-1185">Reference proteome</keyword>
<dbReference type="AlphaFoldDB" id="A0A9P6EEK6"/>
<comment type="caution">
    <text evidence="2">The sequence shown here is derived from an EMBL/GenBank/DDBJ whole genome shotgun (WGS) entry which is preliminary data.</text>
</comment>
<evidence type="ECO:0000313" key="2">
    <source>
        <dbReference type="EMBL" id="KAF9527661.1"/>
    </source>
</evidence>
<gene>
    <name evidence="2" type="ORF">CPB83DRAFT_855802</name>
</gene>